<dbReference type="InterPro" id="IPR001130">
    <property type="entry name" value="TatD-like"/>
</dbReference>
<dbReference type="PANTHER" id="PTHR46124">
    <property type="entry name" value="D-AMINOACYL-TRNA DEACYLASE"/>
    <property type="match status" value="1"/>
</dbReference>
<keyword evidence="1" id="KW-0378">Hydrolase</keyword>
<name>A0A223M8Z7_MESHO</name>
<dbReference type="Gene3D" id="3.20.20.140">
    <property type="entry name" value="Metal-dependent hydrolases"/>
    <property type="match status" value="1"/>
</dbReference>
<proteinExistence type="predicted"/>
<dbReference type="Proteomes" id="UP000215452">
    <property type="component" value="Chromosome"/>
</dbReference>
<gene>
    <name evidence="1" type="primary">ycfH</name>
    <name evidence="1" type="ORF">CIB43_00129</name>
</gene>
<dbReference type="Pfam" id="PF01026">
    <property type="entry name" value="TatD_DNase"/>
    <property type="match status" value="1"/>
</dbReference>
<organism evidence="1 2">
    <name type="scientific">Mesomycoplasma hyopneumoniae</name>
    <name type="common">Mycoplasma hyopneumoniae</name>
    <dbReference type="NCBI Taxonomy" id="2099"/>
    <lineage>
        <taxon>Bacteria</taxon>
        <taxon>Bacillati</taxon>
        <taxon>Mycoplasmatota</taxon>
        <taxon>Mycoplasmoidales</taxon>
        <taxon>Metamycoplasmataceae</taxon>
        <taxon>Mesomycoplasma</taxon>
    </lineage>
</organism>
<dbReference type="GO" id="GO:0016788">
    <property type="term" value="F:hydrolase activity, acting on ester bonds"/>
    <property type="evidence" value="ECO:0007669"/>
    <property type="project" value="InterPro"/>
</dbReference>
<accession>A0A223M8Z7</accession>
<dbReference type="PANTHER" id="PTHR46124:SF2">
    <property type="entry name" value="D-AMINOACYL-TRNA DEACYLASE"/>
    <property type="match status" value="1"/>
</dbReference>
<dbReference type="AlphaFoldDB" id="A0A223M8Z7"/>
<protein>
    <submittedName>
        <fullName evidence="1">Putative metal-dependent hydrolase YcfH</fullName>
        <ecNumber evidence="1">3.1.-.-</ecNumber>
    </submittedName>
</protein>
<dbReference type="CDD" id="cd01310">
    <property type="entry name" value="TatD_DNAse"/>
    <property type="match status" value="1"/>
</dbReference>
<reference evidence="1 2" key="1">
    <citation type="submission" date="2017-08" db="EMBL/GenBank/DDBJ databases">
        <title>The complete genome sequence of a Mycoplasma hyopneumoniae isolate in Korea.</title>
        <authorList>
            <person name="Han J."/>
            <person name="Lee N."/>
        </authorList>
    </citation>
    <scope>NUCLEOTIDE SEQUENCE [LARGE SCALE GENOMIC DNA]</scope>
    <source>
        <strain evidence="1 2">KM014</strain>
    </source>
</reference>
<evidence type="ECO:0000313" key="1">
    <source>
        <dbReference type="EMBL" id="ASU14042.1"/>
    </source>
</evidence>
<dbReference type="SUPFAM" id="SSF51556">
    <property type="entry name" value="Metallo-dependent hydrolases"/>
    <property type="match status" value="1"/>
</dbReference>
<dbReference type="EMBL" id="CP022714">
    <property type="protein sequence ID" value="ASU14042.1"/>
    <property type="molecule type" value="Genomic_DNA"/>
</dbReference>
<sequence length="415" mass="49304">MYLKIQQFLPRYLELFQKTIKEFNLELNVVTKKSKNKISNFDYYQNFETNYEFLVVDEHKQADFIFAFFVLSRKEQTFYLNLPFFSQFLDKNWINIIGEFILDFIEENYHFETFYVQISNLGIKINNFFQKFAISFDGNSNTFKFNLVKRYEFIDIHCHPFSEYFQDSKAQVDNWFKKNIGLIFVVGTSWEYLEEIKKIGNYSKKIYKIIGIHPTLAAENDNFSLLENYIDDKVLAIGEVGLDFYYENNPPKEVQIKALLGQIQIAKSKKIPVMLHIRDKSGENQAMKLISEIVTKFSEINFIFHNFSTNYEIFQKLVKKNNCFFSFSGVITFKKSIELRRIIKETPLEKIFTETDVPYLSPEPNRQLWPNVSPQIQWTYQTIANLKNLTKTELSEIIYRNVRKIFKVKNAKTGS</sequence>
<dbReference type="InterPro" id="IPR032466">
    <property type="entry name" value="Metal_Hydrolase"/>
</dbReference>
<evidence type="ECO:0000313" key="2">
    <source>
        <dbReference type="Proteomes" id="UP000215452"/>
    </source>
</evidence>
<dbReference type="EC" id="3.1.-.-" evidence="1"/>